<evidence type="ECO:0000313" key="1">
    <source>
        <dbReference type="EMBL" id="MBU2663818.1"/>
    </source>
</evidence>
<keyword evidence="2" id="KW-1185">Reference proteome</keyword>
<organism evidence="1 2">
    <name type="scientific">Paractinoplanes bogorensis</name>
    <dbReference type="NCBI Taxonomy" id="1610840"/>
    <lineage>
        <taxon>Bacteria</taxon>
        <taxon>Bacillati</taxon>
        <taxon>Actinomycetota</taxon>
        <taxon>Actinomycetes</taxon>
        <taxon>Micromonosporales</taxon>
        <taxon>Micromonosporaceae</taxon>
        <taxon>Paractinoplanes</taxon>
    </lineage>
</organism>
<gene>
    <name evidence="1" type="ORF">KOI35_09890</name>
</gene>
<evidence type="ECO:0000313" key="2">
    <source>
        <dbReference type="Proteomes" id="UP001519654"/>
    </source>
</evidence>
<dbReference type="Proteomes" id="UP001519654">
    <property type="component" value="Unassembled WGS sequence"/>
</dbReference>
<dbReference type="EMBL" id="JAHKKG010000003">
    <property type="protein sequence ID" value="MBU2663818.1"/>
    <property type="molecule type" value="Genomic_DNA"/>
</dbReference>
<dbReference type="RefSeq" id="WP_215785807.1">
    <property type="nucleotide sequence ID" value="NZ_JAHKKG010000003.1"/>
</dbReference>
<reference evidence="1 2" key="1">
    <citation type="submission" date="2021-06" db="EMBL/GenBank/DDBJ databases">
        <title>Actinoplanes lichenicola sp. nov., and Actinoplanes ovalisporus sp. nov., isolated from lichen in Thailand.</title>
        <authorList>
            <person name="Saeng-In P."/>
            <person name="Kanchanasin P."/>
            <person name="Yuki M."/>
            <person name="Kudo T."/>
            <person name="Ohkuma M."/>
            <person name="Phongsopitanun W."/>
            <person name="Tanasupawat S."/>
        </authorList>
    </citation>
    <scope>NUCLEOTIDE SEQUENCE [LARGE SCALE GENOMIC DNA]</scope>
    <source>
        <strain evidence="1 2">NBRC 110975</strain>
    </source>
</reference>
<protein>
    <recommendedName>
        <fullName evidence="3">BIG2 domain-containing protein</fullName>
    </recommendedName>
</protein>
<dbReference type="PROSITE" id="PS51257">
    <property type="entry name" value="PROKAR_LIPOPROTEIN"/>
    <property type="match status" value="1"/>
</dbReference>
<proteinExistence type="predicted"/>
<comment type="caution">
    <text evidence="1">The sequence shown here is derived from an EMBL/GenBank/DDBJ whole genome shotgun (WGS) entry which is preliminary data.</text>
</comment>
<name>A0ABS5YK93_9ACTN</name>
<evidence type="ECO:0008006" key="3">
    <source>
        <dbReference type="Google" id="ProtNLM"/>
    </source>
</evidence>
<sequence>MAVKSFLGRPVLGAALAMTLLLSGCTAVLGRVAVRVVMKIAQEVLVTAGADLVHQLISGADDRPTVMINYQDSSGRPATATYAIDDAKAIAVSQVDGRVEITGDGKQTVVTVQPPSTATIEIVGSDTQVAPTHRPPAPEPAVDLTAASKVLSGTWQGTYRCSQGLTGLKLVLYPTGDGTLLGTFNFYEVRSNRGVPSGRYAMAGAYSDSGFDLRGDYWVDQPSGYGMVDVAGAVPTSSKGHLTGRLAEPCKGYDLRKVSTKTSRPPV</sequence>
<accession>A0ABS5YK93</accession>